<evidence type="ECO:0000313" key="1">
    <source>
        <dbReference type="EMBL" id="QNO15319.1"/>
    </source>
</evidence>
<reference evidence="1 2" key="1">
    <citation type="submission" date="2020-07" db="EMBL/GenBank/DDBJ databases">
        <title>Alkalicella. sp. LB2 genome.</title>
        <authorList>
            <person name="Postec A."/>
            <person name="Quemeneur M."/>
        </authorList>
    </citation>
    <scope>NUCLEOTIDE SEQUENCE [LARGE SCALE GENOMIC DNA]</scope>
    <source>
        <strain evidence="1 2">LB2</strain>
    </source>
</reference>
<dbReference type="Proteomes" id="UP000516160">
    <property type="component" value="Chromosome"/>
</dbReference>
<gene>
    <name evidence="1" type="ORF">HYG86_11355</name>
</gene>
<name>A0A7G9W9F7_ALKCA</name>
<evidence type="ECO:0000313" key="2">
    <source>
        <dbReference type="Proteomes" id="UP000516160"/>
    </source>
</evidence>
<protein>
    <submittedName>
        <fullName evidence="1">Uncharacterized protein</fullName>
    </submittedName>
</protein>
<sequence length="110" mass="13090">MDELKLMTGEEFLNKVRGIKTITDIQWHIEGEDWFDPEFVQIIVIADGEKIEITYPRPNDYFYDEFRQFCAIALIINKFMEQIGKDFRTNHANNLAQAINYSRQEIKNLK</sequence>
<proteinExistence type="predicted"/>
<dbReference type="KEGG" id="acae:HYG86_11355"/>
<dbReference type="EMBL" id="CP058559">
    <property type="protein sequence ID" value="QNO15319.1"/>
    <property type="molecule type" value="Genomic_DNA"/>
</dbReference>
<dbReference type="RefSeq" id="WP_213165683.1">
    <property type="nucleotide sequence ID" value="NZ_CP058559.1"/>
</dbReference>
<organism evidence="1 2">
    <name type="scientific">Alkalicella caledoniensis</name>
    <dbReference type="NCBI Taxonomy" id="2731377"/>
    <lineage>
        <taxon>Bacteria</taxon>
        <taxon>Bacillati</taxon>
        <taxon>Bacillota</taxon>
        <taxon>Clostridia</taxon>
        <taxon>Eubacteriales</taxon>
        <taxon>Proteinivoracaceae</taxon>
        <taxon>Alkalicella</taxon>
    </lineage>
</organism>
<dbReference type="AlphaFoldDB" id="A0A7G9W9F7"/>
<keyword evidence="2" id="KW-1185">Reference proteome</keyword>
<accession>A0A7G9W9F7</accession>